<dbReference type="AlphaFoldDB" id="B4P1C7"/>
<dbReference type="Pfam" id="PF06477">
    <property type="entry name" value="DUF1091"/>
    <property type="match status" value="1"/>
</dbReference>
<reference evidence="2 3" key="2">
    <citation type="journal article" date="2007" name="PLoS Biol.">
        <title>Principles of genome evolution in the Drosophila melanogaster species group.</title>
        <authorList>
            <person name="Ranz J.M."/>
            <person name="Maurin D."/>
            <person name="Chan Y.S."/>
            <person name="von Grotthuss M."/>
            <person name="Hillier L.W."/>
            <person name="Roote J."/>
            <person name="Ashburner M."/>
            <person name="Bergman C.M."/>
        </authorList>
    </citation>
    <scope>NUCLEOTIDE SEQUENCE [LARGE SCALE GENOMIC DNA]</scope>
    <source>
        <strain evidence="3">Tai18E2 / Tucson 14021-0261.01</strain>
    </source>
</reference>
<feature type="signal peptide" evidence="1">
    <location>
        <begin position="1"/>
        <end position="23"/>
    </location>
</feature>
<evidence type="ECO:0000256" key="1">
    <source>
        <dbReference type="SAM" id="SignalP"/>
    </source>
</evidence>
<evidence type="ECO:0000313" key="3">
    <source>
        <dbReference type="Proteomes" id="UP000002282"/>
    </source>
</evidence>
<dbReference type="InterPro" id="IPR010512">
    <property type="entry name" value="DUF1091"/>
</dbReference>
<keyword evidence="1" id="KW-0732">Signal</keyword>
<feature type="chain" id="PRO_5006458660" evidence="1">
    <location>
        <begin position="24"/>
        <end position="189"/>
    </location>
</feature>
<dbReference type="eggNOG" id="ENOG502TBCS">
    <property type="taxonomic scope" value="Eukaryota"/>
</dbReference>
<dbReference type="PANTHER" id="PTHR20898:SF0">
    <property type="entry name" value="DAEDALUS ON 3-RELATED"/>
    <property type="match status" value="1"/>
</dbReference>
<dbReference type="SMART" id="SM00697">
    <property type="entry name" value="DM8"/>
    <property type="match status" value="1"/>
</dbReference>
<dbReference type="PANTHER" id="PTHR20898">
    <property type="entry name" value="DAEDALUS ON 3-RELATED-RELATED"/>
    <property type="match status" value="1"/>
</dbReference>
<reference evidence="2 3" key="1">
    <citation type="journal article" date="2007" name="Nature">
        <title>Evolution of genes and genomes on the Drosophila phylogeny.</title>
        <authorList>
            <consortium name="Drosophila 12 Genomes Consortium"/>
            <person name="Clark A.G."/>
            <person name="Eisen M.B."/>
            <person name="Smith D.R."/>
            <person name="Bergman C.M."/>
            <person name="Oliver B."/>
            <person name="Markow T.A."/>
            <person name="Kaufman T.C."/>
            <person name="Kellis M."/>
            <person name="Gelbart W."/>
            <person name="Iyer V.N."/>
            <person name="Pollard D.A."/>
            <person name="Sackton T.B."/>
            <person name="Larracuente A.M."/>
            <person name="Singh N.D."/>
            <person name="Abad J.P."/>
            <person name="Abt D.N."/>
            <person name="Adryan B."/>
            <person name="Aguade M."/>
            <person name="Akashi H."/>
            <person name="Anderson W.W."/>
            <person name="Aquadro C.F."/>
            <person name="Ardell D.H."/>
            <person name="Arguello R."/>
            <person name="Artieri C.G."/>
            <person name="Barbash D.A."/>
            <person name="Barker D."/>
            <person name="Barsanti P."/>
            <person name="Batterham P."/>
            <person name="Batzoglou S."/>
            <person name="Begun D."/>
            <person name="Bhutkar A."/>
            <person name="Blanco E."/>
            <person name="Bosak S.A."/>
            <person name="Bradley R.K."/>
            <person name="Brand A.D."/>
            <person name="Brent M.R."/>
            <person name="Brooks A.N."/>
            <person name="Brown R.H."/>
            <person name="Butlin R.K."/>
            <person name="Caggese C."/>
            <person name="Calvi B.R."/>
            <person name="Bernardo de Carvalho A."/>
            <person name="Caspi A."/>
            <person name="Castrezana S."/>
            <person name="Celniker S.E."/>
            <person name="Chang J.L."/>
            <person name="Chapple C."/>
            <person name="Chatterji S."/>
            <person name="Chinwalla A."/>
            <person name="Civetta A."/>
            <person name="Clifton S.W."/>
            <person name="Comeron J.M."/>
            <person name="Costello J.C."/>
            <person name="Coyne J.A."/>
            <person name="Daub J."/>
            <person name="David R.G."/>
            <person name="Delcher A.L."/>
            <person name="Delehaunty K."/>
            <person name="Do C.B."/>
            <person name="Ebling H."/>
            <person name="Edwards K."/>
            <person name="Eickbush T."/>
            <person name="Evans J.D."/>
            <person name="Filipski A."/>
            <person name="Findeiss S."/>
            <person name="Freyhult E."/>
            <person name="Fulton L."/>
            <person name="Fulton R."/>
            <person name="Garcia A.C."/>
            <person name="Gardiner A."/>
            <person name="Garfield D.A."/>
            <person name="Garvin B.E."/>
            <person name="Gibson G."/>
            <person name="Gilbert D."/>
            <person name="Gnerre S."/>
            <person name="Godfrey J."/>
            <person name="Good R."/>
            <person name="Gotea V."/>
            <person name="Gravely B."/>
            <person name="Greenberg A.J."/>
            <person name="Griffiths-Jones S."/>
            <person name="Gross S."/>
            <person name="Guigo R."/>
            <person name="Gustafson E.A."/>
            <person name="Haerty W."/>
            <person name="Hahn M.W."/>
            <person name="Halligan D.L."/>
            <person name="Halpern A.L."/>
            <person name="Halter G.M."/>
            <person name="Han M.V."/>
            <person name="Heger A."/>
            <person name="Hillier L."/>
            <person name="Hinrichs A.S."/>
            <person name="Holmes I."/>
            <person name="Hoskins R.A."/>
            <person name="Hubisz M.J."/>
            <person name="Hultmark D."/>
            <person name="Huntley M.A."/>
            <person name="Jaffe D.B."/>
            <person name="Jagadeeshan S."/>
            <person name="Jeck W.R."/>
            <person name="Johnson J."/>
            <person name="Jones C.D."/>
            <person name="Jordan W.C."/>
            <person name="Karpen G.H."/>
            <person name="Kataoka E."/>
            <person name="Keightley P.D."/>
            <person name="Kheradpour P."/>
            <person name="Kirkness E.F."/>
            <person name="Koerich L.B."/>
            <person name="Kristiansen K."/>
            <person name="Kudrna D."/>
            <person name="Kulathinal R.J."/>
            <person name="Kumar S."/>
            <person name="Kwok R."/>
            <person name="Lander E."/>
            <person name="Langley C.H."/>
            <person name="Lapoint R."/>
            <person name="Lazzaro B.P."/>
            <person name="Lee S.J."/>
            <person name="Levesque L."/>
            <person name="Li R."/>
            <person name="Lin C.F."/>
            <person name="Lin M.F."/>
            <person name="Lindblad-Toh K."/>
            <person name="Llopart A."/>
            <person name="Long M."/>
            <person name="Low L."/>
            <person name="Lozovsky E."/>
            <person name="Lu J."/>
            <person name="Luo M."/>
            <person name="Machado C.A."/>
            <person name="Makalowski W."/>
            <person name="Marzo M."/>
            <person name="Matsuda M."/>
            <person name="Matzkin L."/>
            <person name="McAllister B."/>
            <person name="McBride C.S."/>
            <person name="McKernan B."/>
            <person name="McKernan K."/>
            <person name="Mendez-Lago M."/>
            <person name="Minx P."/>
            <person name="Mollenhauer M.U."/>
            <person name="Montooth K."/>
            <person name="Mount S.M."/>
            <person name="Mu X."/>
            <person name="Myers E."/>
            <person name="Negre B."/>
            <person name="Newfeld S."/>
            <person name="Nielsen R."/>
            <person name="Noor M.A."/>
            <person name="O'Grady P."/>
            <person name="Pachter L."/>
            <person name="Papaceit M."/>
            <person name="Parisi M.J."/>
            <person name="Parisi M."/>
            <person name="Parts L."/>
            <person name="Pedersen J.S."/>
            <person name="Pesole G."/>
            <person name="Phillippy A.M."/>
            <person name="Ponting C.P."/>
            <person name="Pop M."/>
            <person name="Porcelli D."/>
            <person name="Powell J.R."/>
            <person name="Prohaska S."/>
            <person name="Pruitt K."/>
            <person name="Puig M."/>
            <person name="Quesneville H."/>
            <person name="Ram K.R."/>
            <person name="Rand D."/>
            <person name="Rasmussen M.D."/>
            <person name="Reed L.K."/>
            <person name="Reenan R."/>
            <person name="Reily A."/>
            <person name="Remington K.A."/>
            <person name="Rieger T.T."/>
            <person name="Ritchie M.G."/>
            <person name="Robin C."/>
            <person name="Rogers Y.H."/>
            <person name="Rohde C."/>
            <person name="Rozas J."/>
            <person name="Rubenfield M.J."/>
            <person name="Ruiz A."/>
            <person name="Russo S."/>
            <person name="Salzberg S.L."/>
            <person name="Sanchez-Gracia A."/>
            <person name="Saranga D.J."/>
            <person name="Sato H."/>
            <person name="Schaeffer S.W."/>
            <person name="Schatz M.C."/>
            <person name="Schlenke T."/>
            <person name="Schwartz R."/>
            <person name="Segarra C."/>
            <person name="Singh R.S."/>
            <person name="Sirot L."/>
            <person name="Sirota M."/>
            <person name="Sisneros N.B."/>
            <person name="Smith C.D."/>
            <person name="Smith T.F."/>
            <person name="Spieth J."/>
            <person name="Stage D.E."/>
            <person name="Stark A."/>
            <person name="Stephan W."/>
            <person name="Strausberg R.L."/>
            <person name="Strempel S."/>
            <person name="Sturgill D."/>
            <person name="Sutton G."/>
            <person name="Sutton G.G."/>
            <person name="Tao W."/>
            <person name="Teichmann S."/>
            <person name="Tobari Y.N."/>
            <person name="Tomimura Y."/>
            <person name="Tsolas J.M."/>
            <person name="Valente V.L."/>
            <person name="Venter E."/>
            <person name="Venter J.C."/>
            <person name="Vicario S."/>
            <person name="Vieira F.G."/>
            <person name="Vilella A.J."/>
            <person name="Villasante A."/>
            <person name="Walenz B."/>
            <person name="Wang J."/>
            <person name="Wasserman M."/>
            <person name="Watts T."/>
            <person name="Wilson D."/>
            <person name="Wilson R.K."/>
            <person name="Wing R.A."/>
            <person name="Wolfner M.F."/>
            <person name="Wong A."/>
            <person name="Wong G.K."/>
            <person name="Wu C.I."/>
            <person name="Wu G."/>
            <person name="Yamamoto D."/>
            <person name="Yang H.P."/>
            <person name="Yang S.P."/>
            <person name="Yorke J.A."/>
            <person name="Yoshida K."/>
            <person name="Zdobnov E."/>
            <person name="Zhang P."/>
            <person name="Zhang Y."/>
            <person name="Zimin A.V."/>
            <person name="Baldwin J."/>
            <person name="Abdouelleil A."/>
            <person name="Abdulkadir J."/>
            <person name="Abebe A."/>
            <person name="Abera B."/>
            <person name="Abreu J."/>
            <person name="Acer S.C."/>
            <person name="Aftuck L."/>
            <person name="Alexander A."/>
            <person name="An P."/>
            <person name="Anderson E."/>
            <person name="Anderson S."/>
            <person name="Arachi H."/>
            <person name="Azer M."/>
            <person name="Bachantsang P."/>
            <person name="Barry A."/>
            <person name="Bayul T."/>
            <person name="Berlin A."/>
            <person name="Bessette D."/>
            <person name="Bloom T."/>
            <person name="Blye J."/>
            <person name="Boguslavskiy L."/>
            <person name="Bonnet C."/>
            <person name="Boukhgalter B."/>
            <person name="Bourzgui I."/>
            <person name="Brown A."/>
            <person name="Cahill P."/>
            <person name="Channer S."/>
            <person name="Cheshatsang Y."/>
            <person name="Chuda L."/>
            <person name="Citroen M."/>
            <person name="Collymore A."/>
            <person name="Cooke P."/>
            <person name="Costello M."/>
            <person name="D'Aco K."/>
            <person name="Daza R."/>
            <person name="De Haan G."/>
            <person name="DeGray S."/>
            <person name="DeMaso C."/>
            <person name="Dhargay N."/>
            <person name="Dooley K."/>
            <person name="Dooley E."/>
            <person name="Doricent M."/>
            <person name="Dorje P."/>
            <person name="Dorjee K."/>
            <person name="Dupes A."/>
            <person name="Elong R."/>
            <person name="Falk J."/>
            <person name="Farina A."/>
            <person name="Faro S."/>
            <person name="Ferguson D."/>
            <person name="Fisher S."/>
            <person name="Foley C.D."/>
            <person name="Franke A."/>
            <person name="Friedrich D."/>
            <person name="Gadbois L."/>
            <person name="Gearin G."/>
            <person name="Gearin C.R."/>
            <person name="Giannoukos G."/>
            <person name="Goode T."/>
            <person name="Graham J."/>
            <person name="Grandbois E."/>
            <person name="Grewal S."/>
            <person name="Gyaltsen K."/>
            <person name="Hafez N."/>
            <person name="Hagos B."/>
            <person name="Hall J."/>
            <person name="Henson C."/>
            <person name="Hollinger A."/>
            <person name="Honan T."/>
            <person name="Huard M.D."/>
            <person name="Hughes L."/>
            <person name="Hurhula B."/>
            <person name="Husby M.E."/>
            <person name="Kamat A."/>
            <person name="Kanga B."/>
            <person name="Kashin S."/>
            <person name="Khazanovich D."/>
            <person name="Kisner P."/>
            <person name="Lance K."/>
            <person name="Lara M."/>
            <person name="Lee W."/>
            <person name="Lennon N."/>
            <person name="Letendre F."/>
            <person name="LeVine R."/>
            <person name="Lipovsky A."/>
            <person name="Liu X."/>
            <person name="Liu J."/>
            <person name="Liu S."/>
            <person name="Lokyitsang T."/>
            <person name="Lokyitsang Y."/>
            <person name="Lubonja R."/>
            <person name="Lui A."/>
            <person name="MacDonald P."/>
            <person name="Magnisalis V."/>
            <person name="Maru K."/>
            <person name="Matthews C."/>
            <person name="McCusker W."/>
            <person name="McDonough S."/>
            <person name="Mehta T."/>
            <person name="Meldrim J."/>
            <person name="Meneus L."/>
            <person name="Mihai O."/>
            <person name="Mihalev A."/>
            <person name="Mihova T."/>
            <person name="Mittelman R."/>
            <person name="Mlenga V."/>
            <person name="Montmayeur A."/>
            <person name="Mulrain L."/>
            <person name="Navidi A."/>
            <person name="Naylor J."/>
            <person name="Negash T."/>
            <person name="Nguyen T."/>
            <person name="Nguyen N."/>
            <person name="Nicol R."/>
            <person name="Norbu C."/>
            <person name="Norbu N."/>
            <person name="Novod N."/>
            <person name="O'Neill B."/>
            <person name="Osman S."/>
            <person name="Markiewicz E."/>
            <person name="Oyono O.L."/>
            <person name="Patti C."/>
            <person name="Phunkhang P."/>
            <person name="Pierre F."/>
            <person name="Priest M."/>
            <person name="Raghuraman S."/>
            <person name="Rege F."/>
            <person name="Reyes R."/>
            <person name="Rise C."/>
            <person name="Rogov P."/>
            <person name="Ross K."/>
            <person name="Ryan E."/>
            <person name="Settipalli S."/>
            <person name="Shea T."/>
            <person name="Sherpa N."/>
            <person name="Shi L."/>
            <person name="Shih D."/>
            <person name="Sparrow T."/>
            <person name="Spaulding J."/>
            <person name="Stalker J."/>
            <person name="Stange-Thomann N."/>
            <person name="Stavropoulos S."/>
            <person name="Stone C."/>
            <person name="Strader C."/>
            <person name="Tesfaye S."/>
            <person name="Thomson T."/>
            <person name="Thoulutsang Y."/>
            <person name="Thoulutsang D."/>
            <person name="Topham K."/>
            <person name="Topping I."/>
            <person name="Tsamla T."/>
            <person name="Vassiliev H."/>
            <person name="Vo A."/>
            <person name="Wangchuk T."/>
            <person name="Wangdi T."/>
            <person name="Weiand M."/>
            <person name="Wilkinson J."/>
            <person name="Wilson A."/>
            <person name="Yadav S."/>
            <person name="Young G."/>
            <person name="Yu Q."/>
            <person name="Zembek L."/>
            <person name="Zhong D."/>
            <person name="Zimmer A."/>
            <person name="Zwirko Z."/>
            <person name="Jaffe D.B."/>
            <person name="Alvarez P."/>
            <person name="Brockman W."/>
            <person name="Butler J."/>
            <person name="Chin C."/>
            <person name="Gnerre S."/>
            <person name="Grabherr M."/>
            <person name="Kleber M."/>
            <person name="Mauceli E."/>
            <person name="MacCallum I."/>
        </authorList>
    </citation>
    <scope>NUCLEOTIDE SEQUENCE [LARGE SCALE GENOMIC DNA]</scope>
    <source>
        <strain evidence="3">Tai18E2 / Tucson 14021-0261.01</strain>
    </source>
</reference>
<protein>
    <submittedName>
        <fullName evidence="2">Uncharacterized protein</fullName>
    </submittedName>
</protein>
<dbReference type="HOGENOM" id="CLU_116900_0_1_1"/>
<accession>B4P1C7</accession>
<dbReference type="EMBL" id="CM000157">
    <property type="protein sequence ID" value="EDW89129.2"/>
    <property type="molecule type" value="Genomic_DNA"/>
</dbReference>
<evidence type="ECO:0000313" key="2">
    <source>
        <dbReference type="EMBL" id="EDW89129.2"/>
    </source>
</evidence>
<keyword evidence="3" id="KW-1185">Reference proteome</keyword>
<dbReference type="KEGG" id="dya:Dyak_GE24268"/>
<gene>
    <name evidence="2" type="primary">Dyak\GE24268</name>
    <name evidence="2" type="synonym">dyak_GLEANR_798</name>
    <name evidence="2" type="synonym">GE24268</name>
    <name evidence="2" type="ORF">Dyak_GE24268</name>
</gene>
<name>B4P1C7_DROYA</name>
<dbReference type="OrthoDB" id="7830614at2759"/>
<sequence length="189" mass="21771">MGSAVGKLLGLLLCLQCLIELHGVFIRFTNVTCESKDLSSSIVEYCAVTNLSKNKNSIRLRYTMLKPMLRNVEVYFQLLTRGSESINTVSNWQPFLYTLKLDLCRFWKNHHNHLARMVFEFIEGHTNLNHSCPYTKENYISIEDVTNTEVSGKIRGVPMPKGFYALFTKLSTENISRVQTNFYFEVLSP</sequence>
<proteinExistence type="predicted"/>
<dbReference type="Proteomes" id="UP000002282">
    <property type="component" value="Chromosome 2L"/>
</dbReference>
<organism evidence="2 3">
    <name type="scientific">Drosophila yakuba</name>
    <name type="common">Fruit fly</name>
    <dbReference type="NCBI Taxonomy" id="7245"/>
    <lineage>
        <taxon>Eukaryota</taxon>
        <taxon>Metazoa</taxon>
        <taxon>Ecdysozoa</taxon>
        <taxon>Arthropoda</taxon>
        <taxon>Hexapoda</taxon>
        <taxon>Insecta</taxon>
        <taxon>Pterygota</taxon>
        <taxon>Neoptera</taxon>
        <taxon>Endopterygota</taxon>
        <taxon>Diptera</taxon>
        <taxon>Brachycera</taxon>
        <taxon>Muscomorpha</taxon>
        <taxon>Ephydroidea</taxon>
        <taxon>Drosophilidae</taxon>
        <taxon>Drosophila</taxon>
        <taxon>Sophophora</taxon>
    </lineage>
</organism>